<keyword evidence="7" id="KW-1185">Reference proteome</keyword>
<name>A0ABR4N336_9FUNG</name>
<feature type="chain" id="PRO_5045202298" description="Ankyrin repeat protein" evidence="5">
    <location>
        <begin position="23"/>
        <end position="472"/>
    </location>
</feature>
<feature type="signal peptide" evidence="5">
    <location>
        <begin position="1"/>
        <end position="22"/>
    </location>
</feature>
<dbReference type="SUPFAM" id="SSF48403">
    <property type="entry name" value="Ankyrin repeat"/>
    <property type="match status" value="2"/>
</dbReference>
<reference evidence="6 7" key="1">
    <citation type="submission" date="2023-09" db="EMBL/GenBank/DDBJ databases">
        <title>Pangenome analysis of Batrachochytrium dendrobatidis and related Chytrids.</title>
        <authorList>
            <person name="Yacoub M.N."/>
            <person name="Stajich J.E."/>
            <person name="James T.Y."/>
        </authorList>
    </citation>
    <scope>NUCLEOTIDE SEQUENCE [LARGE SCALE GENOMIC DNA]</scope>
    <source>
        <strain evidence="6 7">JEL0888</strain>
    </source>
</reference>
<evidence type="ECO:0008006" key="8">
    <source>
        <dbReference type="Google" id="ProtNLM"/>
    </source>
</evidence>
<sequence>MAALAALPAELLLAVLRAAAVADPLCLLPLAAACRRLNAALAGHSARGVRVAAARALDPALPAAPPAAAGRLLVAAAAAARPDPRVLWLLLRGRAGGRSAKALALALALHRGRCDLARLLVAAGAPLGAPALGCRTLLHAAAAALDEAAVAFLLALGLPGPADPRPLRRSARGKLRRDRHHLWINEPDARGRSPLDLAAARLAHDPAAHAIVAAMLRCGCESASGPAGRLFAAIGIGDMDCVARVCGSVDINQAKNWIGDRPVHAAVRLGSIAIVQALVAAGADVDAASANGWTDWADPDRDRCRHQPPRDTPGSPAPDRRGLALVLAVERRNRPMVDLLLASGAVPASYPPGAQARLLDMSMDGDFHHRSDFRIDQFRLLLDLGCRPDPHGPLLFNAAFAVQHHARSARQYDDGLALLARLRDLGAATAPPAGAVPRPFQRALHRCALRLSRPMLQFLLSLGVDEAVMRPP</sequence>
<keyword evidence="1" id="KW-0677">Repeat</keyword>
<dbReference type="Gene3D" id="1.25.40.20">
    <property type="entry name" value="Ankyrin repeat-containing domain"/>
    <property type="match status" value="2"/>
</dbReference>
<organism evidence="6 7">
    <name type="scientific">Polyrhizophydium stewartii</name>
    <dbReference type="NCBI Taxonomy" id="2732419"/>
    <lineage>
        <taxon>Eukaryota</taxon>
        <taxon>Fungi</taxon>
        <taxon>Fungi incertae sedis</taxon>
        <taxon>Chytridiomycota</taxon>
        <taxon>Chytridiomycota incertae sedis</taxon>
        <taxon>Chytridiomycetes</taxon>
        <taxon>Rhizophydiales</taxon>
        <taxon>Rhizophydiales incertae sedis</taxon>
        <taxon>Polyrhizophydium</taxon>
    </lineage>
</organism>
<evidence type="ECO:0000256" key="1">
    <source>
        <dbReference type="ARBA" id="ARBA00022737"/>
    </source>
</evidence>
<keyword evidence="5" id="KW-0732">Signal</keyword>
<keyword evidence="2 3" id="KW-0040">ANK repeat</keyword>
<accession>A0ABR4N336</accession>
<dbReference type="PROSITE" id="PS50088">
    <property type="entry name" value="ANK_REPEAT"/>
    <property type="match status" value="1"/>
</dbReference>
<gene>
    <name evidence="6" type="ORF">HK105_206618</name>
</gene>
<dbReference type="InterPro" id="IPR002110">
    <property type="entry name" value="Ankyrin_rpt"/>
</dbReference>
<evidence type="ECO:0000256" key="5">
    <source>
        <dbReference type="SAM" id="SignalP"/>
    </source>
</evidence>
<protein>
    <recommendedName>
        <fullName evidence="8">Ankyrin repeat protein</fullName>
    </recommendedName>
</protein>
<dbReference type="Proteomes" id="UP001527925">
    <property type="component" value="Unassembled WGS sequence"/>
</dbReference>
<evidence type="ECO:0000256" key="2">
    <source>
        <dbReference type="ARBA" id="ARBA00023043"/>
    </source>
</evidence>
<evidence type="ECO:0000313" key="7">
    <source>
        <dbReference type="Proteomes" id="UP001527925"/>
    </source>
</evidence>
<evidence type="ECO:0000256" key="3">
    <source>
        <dbReference type="PROSITE-ProRule" id="PRU00023"/>
    </source>
</evidence>
<evidence type="ECO:0000256" key="4">
    <source>
        <dbReference type="SAM" id="MobiDB-lite"/>
    </source>
</evidence>
<proteinExistence type="predicted"/>
<dbReference type="InterPro" id="IPR036770">
    <property type="entry name" value="Ankyrin_rpt-contain_sf"/>
</dbReference>
<dbReference type="SMART" id="SM00248">
    <property type="entry name" value="ANK"/>
    <property type="match status" value="5"/>
</dbReference>
<dbReference type="EMBL" id="JADGIZ020000040">
    <property type="protein sequence ID" value="KAL2913884.1"/>
    <property type="molecule type" value="Genomic_DNA"/>
</dbReference>
<dbReference type="PROSITE" id="PS50297">
    <property type="entry name" value="ANK_REP_REGION"/>
    <property type="match status" value="1"/>
</dbReference>
<feature type="region of interest" description="Disordered" evidence="4">
    <location>
        <begin position="291"/>
        <end position="320"/>
    </location>
</feature>
<comment type="caution">
    <text evidence="6">The sequence shown here is derived from an EMBL/GenBank/DDBJ whole genome shotgun (WGS) entry which is preliminary data.</text>
</comment>
<dbReference type="PANTHER" id="PTHR24166:SF48">
    <property type="entry name" value="PROTEIN VAPYRIN"/>
    <property type="match status" value="1"/>
</dbReference>
<evidence type="ECO:0000313" key="6">
    <source>
        <dbReference type="EMBL" id="KAL2913884.1"/>
    </source>
</evidence>
<dbReference type="PANTHER" id="PTHR24166">
    <property type="entry name" value="ROLLING PEBBLES, ISOFORM B"/>
    <property type="match status" value="1"/>
</dbReference>
<dbReference type="Pfam" id="PF00023">
    <property type="entry name" value="Ank"/>
    <property type="match status" value="1"/>
</dbReference>
<feature type="repeat" description="ANK" evidence="3">
    <location>
        <begin position="258"/>
        <end position="290"/>
    </location>
</feature>
<feature type="compositionally biased region" description="Basic and acidic residues" evidence="4">
    <location>
        <begin position="298"/>
        <end position="309"/>
    </location>
</feature>
<dbReference type="InterPro" id="IPR050889">
    <property type="entry name" value="Dendritic_Spine_Reg/Scaffold"/>
</dbReference>